<evidence type="ECO:0000313" key="3">
    <source>
        <dbReference type="Proteomes" id="UP001500888"/>
    </source>
</evidence>
<evidence type="ECO:0000313" key="2">
    <source>
        <dbReference type="EMBL" id="GAA3821353.1"/>
    </source>
</evidence>
<accession>A0ABP7ILE4</accession>
<proteinExistence type="predicted"/>
<name>A0ABP7ILE4_9ACTN</name>
<keyword evidence="3" id="KW-1185">Reference proteome</keyword>
<feature type="compositionally biased region" description="Basic and acidic residues" evidence="1">
    <location>
        <begin position="1"/>
        <end position="13"/>
    </location>
</feature>
<evidence type="ECO:0000256" key="1">
    <source>
        <dbReference type="SAM" id="MobiDB-lite"/>
    </source>
</evidence>
<reference evidence="3" key="1">
    <citation type="journal article" date="2019" name="Int. J. Syst. Evol. Microbiol.">
        <title>The Global Catalogue of Microorganisms (GCM) 10K type strain sequencing project: providing services to taxonomists for standard genome sequencing and annotation.</title>
        <authorList>
            <consortium name="The Broad Institute Genomics Platform"/>
            <consortium name="The Broad Institute Genome Sequencing Center for Infectious Disease"/>
            <person name="Wu L."/>
            <person name="Ma J."/>
        </authorList>
    </citation>
    <scope>NUCLEOTIDE SEQUENCE [LARGE SCALE GENOMIC DNA]</scope>
    <source>
        <strain evidence="3">JCM 16908</strain>
    </source>
</reference>
<feature type="compositionally biased region" description="Basic and acidic residues" evidence="1">
    <location>
        <begin position="21"/>
        <end position="39"/>
    </location>
</feature>
<feature type="region of interest" description="Disordered" evidence="1">
    <location>
        <begin position="73"/>
        <end position="92"/>
    </location>
</feature>
<dbReference type="EMBL" id="BAAAZR010000014">
    <property type="protein sequence ID" value="GAA3821353.1"/>
    <property type="molecule type" value="Genomic_DNA"/>
</dbReference>
<gene>
    <name evidence="2" type="ORF">GCM10022226_47070</name>
</gene>
<feature type="region of interest" description="Disordered" evidence="1">
    <location>
        <begin position="1"/>
        <end position="39"/>
    </location>
</feature>
<comment type="caution">
    <text evidence="2">The sequence shown here is derived from an EMBL/GenBank/DDBJ whole genome shotgun (WGS) entry which is preliminary data.</text>
</comment>
<protein>
    <submittedName>
        <fullName evidence="2">Uncharacterized protein</fullName>
    </submittedName>
</protein>
<dbReference type="Proteomes" id="UP001500888">
    <property type="component" value="Unassembled WGS sequence"/>
</dbReference>
<sequence length="111" mass="12387">MPDPSPGERRRSEWGPSNGSKQKEMADEPKKRRRGRGDTVDLVRMVSMLFNAFIGARCTRLIRYIEDLRTPQPVWQGLPGEAATREAKESPTALMHGRRTVDGLPGGVLSN</sequence>
<organism evidence="2 3">
    <name type="scientific">Sphaerisporangium flaviroseum</name>
    <dbReference type="NCBI Taxonomy" id="509199"/>
    <lineage>
        <taxon>Bacteria</taxon>
        <taxon>Bacillati</taxon>
        <taxon>Actinomycetota</taxon>
        <taxon>Actinomycetes</taxon>
        <taxon>Streptosporangiales</taxon>
        <taxon>Streptosporangiaceae</taxon>
        <taxon>Sphaerisporangium</taxon>
    </lineage>
</organism>